<reference evidence="1 2" key="3">
    <citation type="journal article" date="2022" name="Microbiol. Spectr.">
        <title>Folding features and dynamics of 3D genome architecture in plant fungal pathogens.</title>
        <authorList>
            <person name="Xia C."/>
        </authorList>
    </citation>
    <scope>NUCLEOTIDE SEQUENCE [LARGE SCALE GENOMIC DNA]</scope>
    <source>
        <strain evidence="1 2">93-210</strain>
    </source>
</reference>
<evidence type="ECO:0000313" key="1">
    <source>
        <dbReference type="EMBL" id="KAI7938954.1"/>
    </source>
</evidence>
<name>A0ACC0DV95_9BASI</name>
<sequence>MKSFIRARRDTPPSYRDPVATESFITYGFRFEVRSNICINRPDPSATHPVSLLPIRSQQLHHFQLPVRGQVEYIYKSSRHLGDPSGLTAAGVTLVERRYDFSALDDH</sequence>
<reference evidence="2" key="1">
    <citation type="journal article" date="2018" name="BMC Genomics">
        <title>Genomic insights into host adaptation between the wheat stripe rust pathogen (Puccinia striiformis f. sp. tritici) and the barley stripe rust pathogen (Puccinia striiformis f. sp. hordei).</title>
        <authorList>
            <person name="Xia C."/>
            <person name="Wang M."/>
            <person name="Yin C."/>
            <person name="Cornejo O.E."/>
            <person name="Hulbert S.H."/>
            <person name="Chen X."/>
        </authorList>
    </citation>
    <scope>NUCLEOTIDE SEQUENCE [LARGE SCALE GENOMIC DNA]</scope>
    <source>
        <strain evidence="2">93-210</strain>
    </source>
</reference>
<protein>
    <submittedName>
        <fullName evidence="1">Uncharacterized protein</fullName>
    </submittedName>
</protein>
<evidence type="ECO:0000313" key="2">
    <source>
        <dbReference type="Proteomes" id="UP001060170"/>
    </source>
</evidence>
<organism evidence="1 2">
    <name type="scientific">Puccinia striiformis f. sp. tritici</name>
    <dbReference type="NCBI Taxonomy" id="168172"/>
    <lineage>
        <taxon>Eukaryota</taxon>
        <taxon>Fungi</taxon>
        <taxon>Dikarya</taxon>
        <taxon>Basidiomycota</taxon>
        <taxon>Pucciniomycotina</taxon>
        <taxon>Pucciniomycetes</taxon>
        <taxon>Pucciniales</taxon>
        <taxon>Pucciniaceae</taxon>
        <taxon>Puccinia</taxon>
    </lineage>
</organism>
<dbReference type="EMBL" id="CM045879">
    <property type="protein sequence ID" value="KAI7938954.1"/>
    <property type="molecule type" value="Genomic_DNA"/>
</dbReference>
<reference evidence="2" key="2">
    <citation type="journal article" date="2018" name="Mol. Plant Microbe Interact.">
        <title>Genome sequence resources for the wheat stripe rust pathogen (Puccinia striiformis f. sp. tritici) and the barley stripe rust pathogen (Puccinia striiformis f. sp. hordei).</title>
        <authorList>
            <person name="Xia C."/>
            <person name="Wang M."/>
            <person name="Yin C."/>
            <person name="Cornejo O.E."/>
            <person name="Hulbert S.H."/>
            <person name="Chen X."/>
        </authorList>
    </citation>
    <scope>NUCLEOTIDE SEQUENCE [LARGE SCALE GENOMIC DNA]</scope>
    <source>
        <strain evidence="2">93-210</strain>
    </source>
</reference>
<gene>
    <name evidence="1" type="ORF">MJO28_014533</name>
</gene>
<accession>A0ACC0DV95</accession>
<comment type="caution">
    <text evidence="1">The sequence shown here is derived from an EMBL/GenBank/DDBJ whole genome shotgun (WGS) entry which is preliminary data.</text>
</comment>
<dbReference type="Proteomes" id="UP001060170">
    <property type="component" value="Chromosome 15"/>
</dbReference>
<proteinExistence type="predicted"/>
<keyword evidence="2" id="KW-1185">Reference proteome</keyword>